<dbReference type="GO" id="GO:0001868">
    <property type="term" value="P:regulation of complement activation, lectin pathway"/>
    <property type="evidence" value="ECO:0007669"/>
    <property type="project" value="UniProtKB-ARBA"/>
</dbReference>
<dbReference type="InterPro" id="IPR008979">
    <property type="entry name" value="Galactose-bd-like_sf"/>
</dbReference>
<evidence type="ECO:0000256" key="8">
    <source>
        <dbReference type="ARBA" id="ARBA00022837"/>
    </source>
</evidence>
<keyword evidence="7" id="KW-0430">Lectin</keyword>
<dbReference type="InterPro" id="IPR051941">
    <property type="entry name" value="BG_Antigen-Binding_Lectin"/>
</dbReference>
<evidence type="ECO:0000256" key="9">
    <source>
        <dbReference type="ARBA" id="ARBA00023157"/>
    </source>
</evidence>
<dbReference type="Gene3D" id="2.60.120.260">
    <property type="entry name" value="Galactose-binding domain-like"/>
    <property type="match status" value="1"/>
</dbReference>
<dbReference type="Pfam" id="PF22633">
    <property type="entry name" value="F5_F8_type_C_2"/>
    <property type="match status" value="1"/>
</dbReference>
<evidence type="ECO:0000256" key="1">
    <source>
        <dbReference type="ARBA" id="ARBA00002219"/>
    </source>
</evidence>
<reference evidence="12" key="1">
    <citation type="submission" date="2021-01" db="EMBL/GenBank/DDBJ databases">
        <title>A chromosome-scale assembly of European eel, Anguilla anguilla.</title>
        <authorList>
            <person name="Henkel C."/>
            <person name="Jong-Raadsen S.A."/>
            <person name="Dufour S."/>
            <person name="Weltzien F.-A."/>
            <person name="Palstra A.P."/>
            <person name="Pelster B."/>
            <person name="Spaink H.P."/>
            <person name="Van Den Thillart G.E."/>
            <person name="Jansen H."/>
            <person name="Zahm M."/>
            <person name="Klopp C."/>
            <person name="Cedric C."/>
            <person name="Louis A."/>
            <person name="Berthelot C."/>
            <person name="Parey E."/>
            <person name="Roest Crollius H."/>
            <person name="Montfort J."/>
            <person name="Robinson-Rechavi M."/>
            <person name="Bucao C."/>
            <person name="Bouchez O."/>
            <person name="Gislard M."/>
            <person name="Lluch J."/>
            <person name="Milhes M."/>
            <person name="Lampietro C."/>
            <person name="Lopez Roques C."/>
            <person name="Donnadieu C."/>
            <person name="Braasch I."/>
            <person name="Desvignes T."/>
            <person name="Postlethwait J."/>
            <person name="Bobe J."/>
            <person name="Guiguen Y."/>
            <person name="Dirks R."/>
        </authorList>
    </citation>
    <scope>NUCLEOTIDE SEQUENCE</scope>
    <source>
        <strain evidence="12">Tag_6206</strain>
        <tissue evidence="12">Liver</tissue>
    </source>
</reference>
<evidence type="ECO:0000256" key="6">
    <source>
        <dbReference type="ARBA" id="ARBA00022723"/>
    </source>
</evidence>
<dbReference type="Proteomes" id="UP001044222">
    <property type="component" value="Unassembled WGS sequence"/>
</dbReference>
<evidence type="ECO:0000259" key="11">
    <source>
        <dbReference type="SMART" id="SM00607"/>
    </source>
</evidence>
<accession>A0A9D3N079</accession>
<evidence type="ECO:0000313" key="12">
    <source>
        <dbReference type="EMBL" id="KAG5858062.1"/>
    </source>
</evidence>
<dbReference type="GO" id="GO:0046872">
    <property type="term" value="F:metal ion binding"/>
    <property type="evidence" value="ECO:0007669"/>
    <property type="project" value="UniProtKB-KW"/>
</dbReference>
<gene>
    <name evidence="12" type="ORF">ANANG_G00026100</name>
</gene>
<comment type="function">
    <text evidence="1">Acts as a defensive agent. Recognizes blood group fucosylated oligosaccharides including A, B, H and Lewis B-type antigens. Does not recognize Lewis A antigen and has low affinity for monovalent haptens.</text>
</comment>
<sequence>MKVNMIMLLFQILAISTLKQGSALVPDGYVEENVALRGRATQSAQLRGEYAGFAHASNAIDGNRDSNYHHGSCAHTEGANSWWRVDLKQVYTITSVTITNRGDCCEERISGARILIGKHLKDNGINNPECSTINVMAAGETKTFHCPQPMIGRYVTVYLPKTEALQLCEVEVNVLFPAPC</sequence>
<keyword evidence="6" id="KW-0479">Metal-binding</keyword>
<organism evidence="12 13">
    <name type="scientific">Anguilla anguilla</name>
    <name type="common">European freshwater eel</name>
    <name type="synonym">Muraena anguilla</name>
    <dbReference type="NCBI Taxonomy" id="7936"/>
    <lineage>
        <taxon>Eukaryota</taxon>
        <taxon>Metazoa</taxon>
        <taxon>Chordata</taxon>
        <taxon>Craniata</taxon>
        <taxon>Vertebrata</taxon>
        <taxon>Euteleostomi</taxon>
        <taxon>Actinopterygii</taxon>
        <taxon>Neopterygii</taxon>
        <taxon>Teleostei</taxon>
        <taxon>Anguilliformes</taxon>
        <taxon>Anguillidae</taxon>
        <taxon>Anguilla</taxon>
    </lineage>
</organism>
<feature type="domain" description="Fucolectin tachylectin-4 pentraxin-1" evidence="11">
    <location>
        <begin position="31"/>
        <end position="179"/>
    </location>
</feature>
<dbReference type="PANTHER" id="PTHR45713">
    <property type="entry name" value="FTP DOMAIN-CONTAINING PROTEIN"/>
    <property type="match status" value="1"/>
</dbReference>
<evidence type="ECO:0000256" key="2">
    <source>
        <dbReference type="ARBA" id="ARBA00004613"/>
    </source>
</evidence>
<dbReference type="EMBL" id="JAFIRN010000001">
    <property type="protein sequence ID" value="KAG5858062.1"/>
    <property type="molecule type" value="Genomic_DNA"/>
</dbReference>
<feature type="chain" id="PRO_5038867893" description="Fucolectin tachylectin-4 pentraxin-1 domain-containing protein" evidence="10">
    <location>
        <begin position="24"/>
        <end position="180"/>
    </location>
</feature>
<protein>
    <recommendedName>
        <fullName evidence="11">Fucolectin tachylectin-4 pentraxin-1 domain-containing protein</fullName>
    </recommendedName>
</protein>
<dbReference type="GO" id="GO:0010185">
    <property type="term" value="P:regulation of cellular defense response"/>
    <property type="evidence" value="ECO:0007669"/>
    <property type="project" value="UniProtKB-ARBA"/>
</dbReference>
<dbReference type="SMART" id="SM00607">
    <property type="entry name" value="FTP"/>
    <property type="match status" value="1"/>
</dbReference>
<keyword evidence="10" id="KW-0732">Signal</keyword>
<evidence type="ECO:0000256" key="4">
    <source>
        <dbReference type="ARBA" id="ARBA00011233"/>
    </source>
</evidence>
<evidence type="ECO:0000256" key="3">
    <source>
        <dbReference type="ARBA" id="ARBA00010147"/>
    </source>
</evidence>
<dbReference type="InterPro" id="IPR006585">
    <property type="entry name" value="FTP1"/>
</dbReference>
<dbReference type="FunFam" id="2.60.120.260:FF:000183">
    <property type="entry name" value="Fucolectin"/>
    <property type="match status" value="1"/>
</dbReference>
<keyword evidence="9" id="KW-1015">Disulfide bond</keyword>
<dbReference type="SUPFAM" id="SSF49785">
    <property type="entry name" value="Galactose-binding domain-like"/>
    <property type="match status" value="1"/>
</dbReference>
<dbReference type="AlphaFoldDB" id="A0A9D3N079"/>
<evidence type="ECO:0000256" key="10">
    <source>
        <dbReference type="SAM" id="SignalP"/>
    </source>
</evidence>
<dbReference type="PANTHER" id="PTHR45713:SF8">
    <property type="entry name" value="SI:CH211-215K15.4"/>
    <property type="match status" value="1"/>
</dbReference>
<keyword evidence="5" id="KW-0964">Secreted</keyword>
<keyword evidence="13" id="KW-1185">Reference proteome</keyword>
<evidence type="ECO:0000256" key="5">
    <source>
        <dbReference type="ARBA" id="ARBA00022525"/>
    </source>
</evidence>
<name>A0A9D3N079_ANGAN</name>
<comment type="subunit">
    <text evidence="4">Homotrimer.</text>
</comment>
<dbReference type="GO" id="GO:0005576">
    <property type="term" value="C:extracellular region"/>
    <property type="evidence" value="ECO:0007669"/>
    <property type="project" value="UniProtKB-SubCell"/>
</dbReference>
<proteinExistence type="inferred from homology"/>
<dbReference type="GO" id="GO:0042806">
    <property type="term" value="F:fucose binding"/>
    <property type="evidence" value="ECO:0007669"/>
    <property type="project" value="UniProtKB-ARBA"/>
</dbReference>
<evidence type="ECO:0000256" key="7">
    <source>
        <dbReference type="ARBA" id="ARBA00022734"/>
    </source>
</evidence>
<keyword evidence="8" id="KW-0106">Calcium</keyword>
<comment type="caution">
    <text evidence="12">The sequence shown here is derived from an EMBL/GenBank/DDBJ whole genome shotgun (WGS) entry which is preliminary data.</text>
</comment>
<comment type="subcellular location">
    <subcellularLocation>
        <location evidence="2">Secreted</location>
    </subcellularLocation>
</comment>
<feature type="signal peptide" evidence="10">
    <location>
        <begin position="1"/>
        <end position="23"/>
    </location>
</feature>
<comment type="similarity">
    <text evidence="3">Belongs to the fucolectin family.</text>
</comment>
<evidence type="ECO:0000313" key="13">
    <source>
        <dbReference type="Proteomes" id="UP001044222"/>
    </source>
</evidence>